<name>A0A9C6X0Q5_FRAOC</name>
<accession>A0A9C6X0Q5</accession>
<dbReference type="Proteomes" id="UP000504606">
    <property type="component" value="Unplaced"/>
</dbReference>
<dbReference type="RefSeq" id="XP_052126228.1">
    <property type="nucleotide sequence ID" value="XM_052270268.1"/>
</dbReference>
<reference evidence="2" key="1">
    <citation type="submission" date="2025-08" db="UniProtKB">
        <authorList>
            <consortium name="RefSeq"/>
        </authorList>
    </citation>
    <scope>IDENTIFICATION</scope>
    <source>
        <tissue evidence="2">Whole organism</tissue>
    </source>
</reference>
<protein>
    <submittedName>
        <fullName evidence="2">Uncharacterized protein LOC113212843</fullName>
    </submittedName>
</protein>
<evidence type="ECO:0000313" key="1">
    <source>
        <dbReference type="Proteomes" id="UP000504606"/>
    </source>
</evidence>
<keyword evidence="1" id="KW-1185">Reference proteome</keyword>
<gene>
    <name evidence="2" type="primary">LOC113212843</name>
</gene>
<proteinExistence type="predicted"/>
<dbReference type="KEGG" id="foc:113212843"/>
<sequence length="227" mass="25134">MVGDISVEANMDNDSESIARDLVDRFLDEEFGVYRRAFRQCEEASEAAAVKVIELGNETSPKDLATLHDVVDHYLNCKTAKDRALRYSNEDSGPANVIPISSAINRTMIALVHQYLTSNNKFESLAGLFKAHKSMFIFLANNSPTIIDVVSHYQNCKNINHQLKSSLKSSFSADKRKASDNSNETPPTTKVFIGRIKNSVIKVPPAVSVAVAVHMEDVEDCDVTIEK</sequence>
<dbReference type="AlphaFoldDB" id="A0A9C6X0Q5"/>
<organism evidence="1 2">
    <name type="scientific">Frankliniella occidentalis</name>
    <name type="common">Western flower thrips</name>
    <name type="synonym">Euthrips occidentalis</name>
    <dbReference type="NCBI Taxonomy" id="133901"/>
    <lineage>
        <taxon>Eukaryota</taxon>
        <taxon>Metazoa</taxon>
        <taxon>Ecdysozoa</taxon>
        <taxon>Arthropoda</taxon>
        <taxon>Hexapoda</taxon>
        <taxon>Insecta</taxon>
        <taxon>Pterygota</taxon>
        <taxon>Neoptera</taxon>
        <taxon>Paraneoptera</taxon>
        <taxon>Thysanoptera</taxon>
        <taxon>Terebrantia</taxon>
        <taxon>Thripoidea</taxon>
        <taxon>Thripidae</taxon>
        <taxon>Frankliniella</taxon>
    </lineage>
</organism>
<dbReference type="GeneID" id="113212843"/>
<evidence type="ECO:0000313" key="2">
    <source>
        <dbReference type="RefSeq" id="XP_052126228.1"/>
    </source>
</evidence>